<evidence type="ECO:0000256" key="1">
    <source>
        <dbReference type="SAM" id="Coils"/>
    </source>
</evidence>
<sequence>MDEREAELEALQVELDQKQADVAAREQALTERQNQLTAAETALTQKQQELEQQQNNNQQNNNQQVFYWNCEQARQAGASLPLRTSDPGYRPALDPDNDGRACEGDEF</sequence>
<name>A0AA41QBU9_9MICO</name>
<evidence type="ECO:0000313" key="5">
    <source>
        <dbReference type="Proteomes" id="UP001165405"/>
    </source>
</evidence>
<feature type="compositionally biased region" description="Basic and acidic residues" evidence="2">
    <location>
        <begin position="97"/>
        <end position="107"/>
    </location>
</feature>
<feature type="domain" description="Excalibur calcium-binding" evidence="3">
    <location>
        <begin position="66"/>
        <end position="103"/>
    </location>
</feature>
<feature type="coiled-coil region" evidence="1">
    <location>
        <begin position="1"/>
        <end position="63"/>
    </location>
</feature>
<dbReference type="Proteomes" id="UP001165405">
    <property type="component" value="Unassembled WGS sequence"/>
</dbReference>
<accession>A0AA41QBU9</accession>
<reference evidence="4" key="1">
    <citation type="submission" date="2022-01" db="EMBL/GenBank/DDBJ databases">
        <title>Antribacter sp. nov., isolated from Guizhou of China.</title>
        <authorList>
            <person name="Chengliang C."/>
            <person name="Ya Z."/>
        </authorList>
    </citation>
    <scope>NUCLEOTIDE SEQUENCE</scope>
    <source>
        <strain evidence="4">KLBMP 9083</strain>
    </source>
</reference>
<gene>
    <name evidence="4" type="ORF">L1785_05185</name>
</gene>
<evidence type="ECO:0000313" key="4">
    <source>
        <dbReference type="EMBL" id="MCF4120368.1"/>
    </source>
</evidence>
<dbReference type="Pfam" id="PF05901">
    <property type="entry name" value="Excalibur"/>
    <property type="match status" value="1"/>
</dbReference>
<organism evidence="4 5">
    <name type="scientific">Antribacter soli</name>
    <dbReference type="NCBI Taxonomy" id="2910976"/>
    <lineage>
        <taxon>Bacteria</taxon>
        <taxon>Bacillati</taxon>
        <taxon>Actinomycetota</taxon>
        <taxon>Actinomycetes</taxon>
        <taxon>Micrococcales</taxon>
        <taxon>Promicromonosporaceae</taxon>
        <taxon>Antribacter</taxon>
    </lineage>
</organism>
<comment type="caution">
    <text evidence="4">The sequence shown here is derived from an EMBL/GenBank/DDBJ whole genome shotgun (WGS) entry which is preliminary data.</text>
</comment>
<dbReference type="InterPro" id="IPR008613">
    <property type="entry name" value="Excalibur_Ca-bd_domain"/>
</dbReference>
<dbReference type="EMBL" id="JAKGSG010000020">
    <property type="protein sequence ID" value="MCF4120368.1"/>
    <property type="molecule type" value="Genomic_DNA"/>
</dbReference>
<dbReference type="SMART" id="SM00894">
    <property type="entry name" value="Excalibur"/>
    <property type="match status" value="1"/>
</dbReference>
<proteinExistence type="predicted"/>
<keyword evidence="5" id="KW-1185">Reference proteome</keyword>
<evidence type="ECO:0000259" key="3">
    <source>
        <dbReference type="SMART" id="SM00894"/>
    </source>
</evidence>
<feature type="region of interest" description="Disordered" evidence="2">
    <location>
        <begin position="78"/>
        <end position="107"/>
    </location>
</feature>
<dbReference type="AlphaFoldDB" id="A0AA41QBU9"/>
<keyword evidence="1" id="KW-0175">Coiled coil</keyword>
<evidence type="ECO:0000256" key="2">
    <source>
        <dbReference type="SAM" id="MobiDB-lite"/>
    </source>
</evidence>
<protein>
    <submittedName>
        <fullName evidence="4">Excalibur calcium-binding domain-containing protein</fullName>
    </submittedName>
</protein>